<sequence length="213" mass="22255">MRDLIGIRKVSEHALRHLADMFADDTNPIDPTDVSVDATIVFADIEGFSDVVAREGDDAAAAVLDQLDAAVEAAVGPTAARVVKRLGDGVMIAADDPADGVLVAAALPAAFACRLADTTHPLRLRVGAHRGVVRSRGDDLIGYHVNVAARVAEQAVGGEALVTGALHDSVELSHPLRAVEAGQLVAKGVPERPRVFRLVVDAEQSPCEQPLTA</sequence>
<dbReference type="OrthoDB" id="5494175at2"/>
<dbReference type="GO" id="GO:0006171">
    <property type="term" value="P:cAMP biosynthetic process"/>
    <property type="evidence" value="ECO:0007669"/>
    <property type="project" value="TreeGrafter"/>
</dbReference>
<dbReference type="Pfam" id="PF00211">
    <property type="entry name" value="Guanylate_cyc"/>
    <property type="match status" value="1"/>
</dbReference>
<dbReference type="AlphaFoldDB" id="A0A346Y207"/>
<dbReference type="SMART" id="SM00044">
    <property type="entry name" value="CYCc"/>
    <property type="match status" value="1"/>
</dbReference>
<evidence type="ECO:0000259" key="2">
    <source>
        <dbReference type="PROSITE" id="PS50125"/>
    </source>
</evidence>
<dbReference type="Proteomes" id="UP000264006">
    <property type="component" value="Chromosome"/>
</dbReference>
<dbReference type="InterPro" id="IPR029787">
    <property type="entry name" value="Nucleotide_cyclase"/>
</dbReference>
<comment type="similarity">
    <text evidence="1">Belongs to the adenylyl cyclase class-3 family.</text>
</comment>
<gene>
    <name evidence="3" type="ORF">DVS28_a3832</name>
</gene>
<dbReference type="SUPFAM" id="SSF55073">
    <property type="entry name" value="Nucleotide cyclase"/>
    <property type="match status" value="1"/>
</dbReference>
<feature type="domain" description="Guanylate cyclase" evidence="2">
    <location>
        <begin position="39"/>
        <end position="152"/>
    </location>
</feature>
<dbReference type="PANTHER" id="PTHR43081:SF19">
    <property type="entry name" value="PH-SENSITIVE ADENYLATE CYCLASE RV1264"/>
    <property type="match status" value="1"/>
</dbReference>
<evidence type="ECO:0000256" key="1">
    <source>
        <dbReference type="ARBA" id="ARBA00005381"/>
    </source>
</evidence>
<dbReference type="InterPro" id="IPR001054">
    <property type="entry name" value="A/G_cyclase"/>
</dbReference>
<evidence type="ECO:0000313" key="4">
    <source>
        <dbReference type="Proteomes" id="UP000264006"/>
    </source>
</evidence>
<dbReference type="PROSITE" id="PS50125">
    <property type="entry name" value="GUANYLATE_CYCLASE_2"/>
    <property type="match status" value="1"/>
</dbReference>
<dbReference type="RefSeq" id="WP_114592841.1">
    <property type="nucleotide sequence ID" value="NZ_CP031165.1"/>
</dbReference>
<dbReference type="PANTHER" id="PTHR43081">
    <property type="entry name" value="ADENYLATE CYCLASE, TERMINAL-DIFFERENTIATION SPECIFIC-RELATED"/>
    <property type="match status" value="1"/>
</dbReference>
<dbReference type="GO" id="GO:0035556">
    <property type="term" value="P:intracellular signal transduction"/>
    <property type="evidence" value="ECO:0007669"/>
    <property type="project" value="InterPro"/>
</dbReference>
<dbReference type="GO" id="GO:0004016">
    <property type="term" value="F:adenylate cyclase activity"/>
    <property type="evidence" value="ECO:0007669"/>
    <property type="project" value="UniProtKB-ARBA"/>
</dbReference>
<keyword evidence="4" id="KW-1185">Reference proteome</keyword>
<organism evidence="3 4">
    <name type="scientific">Euzebya pacifica</name>
    <dbReference type="NCBI Taxonomy" id="1608957"/>
    <lineage>
        <taxon>Bacteria</taxon>
        <taxon>Bacillati</taxon>
        <taxon>Actinomycetota</taxon>
        <taxon>Nitriliruptoria</taxon>
        <taxon>Euzebyales</taxon>
    </lineage>
</organism>
<dbReference type="CDD" id="cd07302">
    <property type="entry name" value="CHD"/>
    <property type="match status" value="1"/>
</dbReference>
<dbReference type="InterPro" id="IPR050697">
    <property type="entry name" value="Adenylyl/Guanylyl_Cyclase_3/4"/>
</dbReference>
<reference evidence="3 4" key="1">
    <citation type="submission" date="2018-09" db="EMBL/GenBank/DDBJ databases">
        <title>Complete genome sequence of Euzebya sp. DY32-46 isolated from seawater of Pacific Ocean.</title>
        <authorList>
            <person name="Xu L."/>
            <person name="Wu Y.-H."/>
            <person name="Xu X.-W."/>
        </authorList>
    </citation>
    <scope>NUCLEOTIDE SEQUENCE [LARGE SCALE GENOMIC DNA]</scope>
    <source>
        <strain evidence="3 4">DY32-46</strain>
    </source>
</reference>
<dbReference type="Gene3D" id="3.30.70.1230">
    <property type="entry name" value="Nucleotide cyclase"/>
    <property type="match status" value="1"/>
</dbReference>
<dbReference type="EMBL" id="CP031165">
    <property type="protein sequence ID" value="AXV08504.1"/>
    <property type="molecule type" value="Genomic_DNA"/>
</dbReference>
<protein>
    <submittedName>
        <fullName evidence="3">Adenylate cyclase</fullName>
    </submittedName>
</protein>
<proteinExistence type="inferred from homology"/>
<dbReference type="KEGG" id="euz:DVS28_a3832"/>
<evidence type="ECO:0000313" key="3">
    <source>
        <dbReference type="EMBL" id="AXV08504.1"/>
    </source>
</evidence>
<name>A0A346Y207_9ACTN</name>
<accession>A0A346Y207</accession>